<sequence>MVAPSITSSRTFWVYATAASVTLIATSALVTYKLVEQDRRIKQKKHTKQAERQTLQLIHQIQLDRQTINKDIDGLKRVLLQKVKQHNESINDKDKGAASDINDISTSSNRGYPLETAAVSLQNKTEEDETGPTLAILGMDDKEWKRLEFIVVESNELLLRLLERLDAVRPRSAIIGDEDIHEWDGSAKESSALEEAAILEVRNRKKKVIRQIERNFRQLDQCKDLMNSLGGSGGGGGG</sequence>
<evidence type="ECO:0000256" key="1">
    <source>
        <dbReference type="SAM" id="Phobius"/>
    </source>
</evidence>
<accession>A0A168MJL2</accession>
<keyword evidence="3" id="KW-1185">Reference proteome</keyword>
<dbReference type="STRING" id="4829.A0A168MJL2"/>
<gene>
    <name evidence="2" type="primary">ABSGL_04202.1 scaffold 5169</name>
</gene>
<proteinExistence type="predicted"/>
<keyword evidence="1" id="KW-1133">Transmembrane helix</keyword>
<dbReference type="InParanoid" id="A0A168MJL2"/>
<evidence type="ECO:0000313" key="3">
    <source>
        <dbReference type="Proteomes" id="UP000078561"/>
    </source>
</evidence>
<reference evidence="2" key="1">
    <citation type="submission" date="2016-04" db="EMBL/GenBank/DDBJ databases">
        <authorList>
            <person name="Evans L.H."/>
            <person name="Alamgir A."/>
            <person name="Owens N."/>
            <person name="Weber N.D."/>
            <person name="Virtaneva K."/>
            <person name="Barbian K."/>
            <person name="Babar A."/>
            <person name="Rosenke K."/>
        </authorList>
    </citation>
    <scope>NUCLEOTIDE SEQUENCE [LARGE SCALE GENOMIC DNA]</scope>
    <source>
        <strain evidence="2">CBS 101.48</strain>
    </source>
</reference>
<dbReference type="OrthoDB" id="2289170at2759"/>
<keyword evidence="1" id="KW-0472">Membrane</keyword>
<organism evidence="2">
    <name type="scientific">Absidia glauca</name>
    <name type="common">Pin mould</name>
    <dbReference type="NCBI Taxonomy" id="4829"/>
    <lineage>
        <taxon>Eukaryota</taxon>
        <taxon>Fungi</taxon>
        <taxon>Fungi incertae sedis</taxon>
        <taxon>Mucoromycota</taxon>
        <taxon>Mucoromycotina</taxon>
        <taxon>Mucoromycetes</taxon>
        <taxon>Mucorales</taxon>
        <taxon>Cunninghamellaceae</taxon>
        <taxon>Absidia</taxon>
    </lineage>
</organism>
<dbReference type="Proteomes" id="UP000078561">
    <property type="component" value="Unassembled WGS sequence"/>
</dbReference>
<evidence type="ECO:0008006" key="4">
    <source>
        <dbReference type="Google" id="ProtNLM"/>
    </source>
</evidence>
<dbReference type="AlphaFoldDB" id="A0A168MJL2"/>
<feature type="transmembrane region" description="Helical" evidence="1">
    <location>
        <begin position="12"/>
        <end position="35"/>
    </location>
</feature>
<keyword evidence="1" id="KW-0812">Transmembrane</keyword>
<evidence type="ECO:0000313" key="2">
    <source>
        <dbReference type="EMBL" id="SAL98647.1"/>
    </source>
</evidence>
<dbReference type="EMBL" id="LT552278">
    <property type="protein sequence ID" value="SAL98647.1"/>
    <property type="molecule type" value="Genomic_DNA"/>
</dbReference>
<protein>
    <recommendedName>
        <fullName evidence="4">BAG domain-containing protein</fullName>
    </recommendedName>
</protein>
<name>A0A168MJL2_ABSGL</name>